<accession>A0AAV6UXG3</accession>
<organism evidence="1 2">
    <name type="scientific">Oedothorax gibbosus</name>
    <dbReference type="NCBI Taxonomy" id="931172"/>
    <lineage>
        <taxon>Eukaryota</taxon>
        <taxon>Metazoa</taxon>
        <taxon>Ecdysozoa</taxon>
        <taxon>Arthropoda</taxon>
        <taxon>Chelicerata</taxon>
        <taxon>Arachnida</taxon>
        <taxon>Araneae</taxon>
        <taxon>Araneomorphae</taxon>
        <taxon>Entelegynae</taxon>
        <taxon>Araneoidea</taxon>
        <taxon>Linyphiidae</taxon>
        <taxon>Erigoninae</taxon>
        <taxon>Oedothorax</taxon>
    </lineage>
</organism>
<keyword evidence="2" id="KW-1185">Reference proteome</keyword>
<protein>
    <submittedName>
        <fullName evidence="1">Uncharacterized protein</fullName>
    </submittedName>
</protein>
<reference evidence="1 2" key="1">
    <citation type="journal article" date="2022" name="Nat. Ecol. Evol.">
        <title>A masculinizing supergene underlies an exaggerated male reproductive morph in a spider.</title>
        <authorList>
            <person name="Hendrickx F."/>
            <person name="De Corte Z."/>
            <person name="Sonet G."/>
            <person name="Van Belleghem S.M."/>
            <person name="Kostlbacher S."/>
            <person name="Vangestel C."/>
        </authorList>
    </citation>
    <scope>NUCLEOTIDE SEQUENCE [LARGE SCALE GENOMIC DNA]</scope>
    <source>
        <strain evidence="1">W744_W776</strain>
    </source>
</reference>
<sequence>MESSSKAVEEAAATEVAKKESISDLEKYFKSMAEMHRLDKKLVKKESSVFGKALQESAIGKELEKLVISPEAKLAIINLIKERILFETYLKKASLPYLLKEKLGNKAGLGYLFPDQFALDPFLGKGMVGLEEEHILFNEMALLSKLDGMGLSYFPLKSKQSLGSLIPLKTAMDMKDLGKRQLLKGIALDPKSNLAYVPIF</sequence>
<dbReference type="EMBL" id="JAFNEN010000238">
    <property type="protein sequence ID" value="KAG8188507.1"/>
    <property type="molecule type" value="Genomic_DNA"/>
</dbReference>
<gene>
    <name evidence="1" type="ORF">JTE90_008072</name>
</gene>
<name>A0AAV6UXG3_9ARAC</name>
<dbReference type="AlphaFoldDB" id="A0AAV6UXG3"/>
<proteinExistence type="predicted"/>
<dbReference type="Proteomes" id="UP000827092">
    <property type="component" value="Unassembled WGS sequence"/>
</dbReference>
<evidence type="ECO:0000313" key="1">
    <source>
        <dbReference type="EMBL" id="KAG8188507.1"/>
    </source>
</evidence>
<evidence type="ECO:0000313" key="2">
    <source>
        <dbReference type="Proteomes" id="UP000827092"/>
    </source>
</evidence>
<comment type="caution">
    <text evidence="1">The sequence shown here is derived from an EMBL/GenBank/DDBJ whole genome shotgun (WGS) entry which is preliminary data.</text>
</comment>